<gene>
    <name evidence="1" type="ORF">SAE02_60100</name>
</gene>
<dbReference type="Proteomes" id="UP000321523">
    <property type="component" value="Unassembled WGS sequence"/>
</dbReference>
<accession>A0A512DZJ4</accession>
<evidence type="ECO:0000313" key="2">
    <source>
        <dbReference type="Proteomes" id="UP000321523"/>
    </source>
</evidence>
<dbReference type="EMBL" id="BJYZ01000032">
    <property type="protein sequence ID" value="GEO41862.1"/>
    <property type="molecule type" value="Genomic_DNA"/>
</dbReference>
<sequence length="347" mass="37528">MAVPGSLTQNALKGWRWWTGELRACIPQRLRSLALSRDLRVEMSANAITVRRSSRSVSSFPLPLDSGNREVLTRLLKRRRLTVIVPAERAVSCVVDLPLAAERAVSQALRYEVDRRTPFKADAVYLGYKVRERDTAARRLKVEMVCAPRRLLDPLRGVAVSAQAVIGSLIAELPSGNVDLGFGENQRATGGPERIVALGFGLGCAAAIAGLAIPLMRIEAAAESMEAEVADLRVRAGRAAELEREIVQITARETSLDTFLQGKAPLVFLAELASITGDDTYITGFRFDGNAFQIDGSAASAAAVVQAIEGSPHFRNPTFRTAVTPDADAGEDFSLSFLVEQAVPEDR</sequence>
<dbReference type="AlphaFoldDB" id="A0A512DZJ4"/>
<proteinExistence type="predicted"/>
<dbReference type="RefSeq" id="WP_044436199.1">
    <property type="nucleotide sequence ID" value="NZ_BJYZ01000032.1"/>
</dbReference>
<dbReference type="PANTHER" id="PTHR40278">
    <property type="entry name" value="DNA UTILIZATION PROTEIN HOFN"/>
    <property type="match status" value="1"/>
</dbReference>
<protein>
    <submittedName>
        <fullName evidence="1">General secretion pathway protein GspL</fullName>
    </submittedName>
</protein>
<keyword evidence="2" id="KW-1185">Reference proteome</keyword>
<dbReference type="PANTHER" id="PTHR40278:SF1">
    <property type="entry name" value="DNA UTILIZATION PROTEIN HOFN"/>
    <property type="match status" value="1"/>
</dbReference>
<evidence type="ECO:0000313" key="1">
    <source>
        <dbReference type="EMBL" id="GEO41862.1"/>
    </source>
</evidence>
<dbReference type="Pfam" id="PF05137">
    <property type="entry name" value="PilN"/>
    <property type="match status" value="1"/>
</dbReference>
<dbReference type="InterPro" id="IPR052534">
    <property type="entry name" value="Extracell_DNA_Util/SecSys_Comp"/>
</dbReference>
<dbReference type="InterPro" id="IPR007813">
    <property type="entry name" value="PilN"/>
</dbReference>
<reference evidence="1 2" key="1">
    <citation type="submission" date="2019-07" db="EMBL/GenBank/DDBJ databases">
        <title>Whole genome shotgun sequence of Skermanella aerolata NBRC 106429.</title>
        <authorList>
            <person name="Hosoyama A."/>
            <person name="Uohara A."/>
            <person name="Ohji S."/>
            <person name="Ichikawa N."/>
        </authorList>
    </citation>
    <scope>NUCLEOTIDE SEQUENCE [LARGE SCALE GENOMIC DNA]</scope>
    <source>
        <strain evidence="1 2">NBRC 106429</strain>
    </source>
</reference>
<comment type="caution">
    <text evidence="1">The sequence shown here is derived from an EMBL/GenBank/DDBJ whole genome shotgun (WGS) entry which is preliminary data.</text>
</comment>
<organism evidence="1 2">
    <name type="scientific">Skermanella aerolata</name>
    <dbReference type="NCBI Taxonomy" id="393310"/>
    <lineage>
        <taxon>Bacteria</taxon>
        <taxon>Pseudomonadati</taxon>
        <taxon>Pseudomonadota</taxon>
        <taxon>Alphaproteobacteria</taxon>
        <taxon>Rhodospirillales</taxon>
        <taxon>Azospirillaceae</taxon>
        <taxon>Skermanella</taxon>
    </lineage>
</organism>
<dbReference type="Gene3D" id="3.30.420.380">
    <property type="match status" value="1"/>
</dbReference>
<name>A0A512DZJ4_9PROT</name>
<dbReference type="InterPro" id="IPR043129">
    <property type="entry name" value="ATPase_NBD"/>
</dbReference>
<dbReference type="SUPFAM" id="SSF53067">
    <property type="entry name" value="Actin-like ATPase domain"/>
    <property type="match status" value="1"/>
</dbReference>